<accession>A0A816P7W2</accession>
<dbReference type="EMBL" id="CAJOBG010001907">
    <property type="protein sequence ID" value="CAF3968031.1"/>
    <property type="molecule type" value="Genomic_DNA"/>
</dbReference>
<dbReference type="EMBL" id="CAJOBF010000148">
    <property type="protein sequence ID" value="CAF3758853.1"/>
    <property type="molecule type" value="Genomic_DNA"/>
</dbReference>
<dbReference type="EMBL" id="CAJNRF010004985">
    <property type="protein sequence ID" value="CAF2066331.1"/>
    <property type="molecule type" value="Genomic_DNA"/>
</dbReference>
<comment type="caution">
    <text evidence="1">The sequence shown here is derived from an EMBL/GenBank/DDBJ whole genome shotgun (WGS) entry which is preliminary data.</text>
</comment>
<organism evidence="1 6">
    <name type="scientific">Rotaria magnacalcarata</name>
    <dbReference type="NCBI Taxonomy" id="392030"/>
    <lineage>
        <taxon>Eukaryota</taxon>
        <taxon>Metazoa</taxon>
        <taxon>Spiralia</taxon>
        <taxon>Gnathifera</taxon>
        <taxon>Rotifera</taxon>
        <taxon>Eurotatoria</taxon>
        <taxon>Bdelloidea</taxon>
        <taxon>Philodinida</taxon>
        <taxon>Philodinidae</taxon>
        <taxon>Rotaria</taxon>
    </lineage>
</organism>
<keyword evidence="5" id="KW-1185">Reference proteome</keyword>
<dbReference type="Proteomes" id="UP000663856">
    <property type="component" value="Unassembled WGS sequence"/>
</dbReference>
<evidence type="ECO:0000313" key="3">
    <source>
        <dbReference type="EMBL" id="CAF3758853.1"/>
    </source>
</evidence>
<dbReference type="EMBL" id="CAJNRG010002246">
    <property type="protein sequence ID" value="CAF2045115.1"/>
    <property type="molecule type" value="Genomic_DNA"/>
</dbReference>
<dbReference type="AlphaFoldDB" id="A0A816P7W2"/>
<evidence type="ECO:0000313" key="5">
    <source>
        <dbReference type="Proteomes" id="UP000663866"/>
    </source>
</evidence>
<protein>
    <submittedName>
        <fullName evidence="1">Uncharacterized protein</fullName>
    </submittedName>
</protein>
<dbReference type="Proteomes" id="UP000663842">
    <property type="component" value="Unassembled WGS sequence"/>
</dbReference>
<sequence length="130" mass="15270">MFASDKLGNIYESLVDKCIELSHSQTKFYFNQSIRKVTLTNVYTDSNQFNGSFYFIIFACDAETVLEKPSKIQQAVLGSIQYFDDVTYTHTDLDYIKTHYNVHLEFDQYFIHSNMKDSRRPLEMSFNLSN</sequence>
<evidence type="ECO:0000313" key="2">
    <source>
        <dbReference type="EMBL" id="CAF2066331.1"/>
    </source>
</evidence>
<reference evidence="1" key="1">
    <citation type="submission" date="2021-02" db="EMBL/GenBank/DDBJ databases">
        <authorList>
            <person name="Nowell W R."/>
        </authorList>
    </citation>
    <scope>NUCLEOTIDE SEQUENCE</scope>
</reference>
<dbReference type="Proteomes" id="UP000663887">
    <property type="component" value="Unassembled WGS sequence"/>
</dbReference>
<proteinExistence type="predicted"/>
<dbReference type="Proteomes" id="UP000663866">
    <property type="component" value="Unassembled WGS sequence"/>
</dbReference>
<evidence type="ECO:0000313" key="4">
    <source>
        <dbReference type="EMBL" id="CAF3968031.1"/>
    </source>
</evidence>
<evidence type="ECO:0000313" key="6">
    <source>
        <dbReference type="Proteomes" id="UP000663887"/>
    </source>
</evidence>
<evidence type="ECO:0000313" key="1">
    <source>
        <dbReference type="EMBL" id="CAF2045115.1"/>
    </source>
</evidence>
<name>A0A816P7W2_9BILA</name>
<gene>
    <name evidence="4" type="ORF">OVN521_LOCUS13202</name>
    <name evidence="3" type="ORF">UXM345_LOCUS2439</name>
    <name evidence="2" type="ORF">WKI299_LOCUS13189</name>
    <name evidence="1" type="ORF">XDN619_LOCUS7466</name>
</gene>